<evidence type="ECO:0000313" key="2">
    <source>
        <dbReference type="EMBL" id="MBX39292.1"/>
    </source>
</evidence>
<protein>
    <submittedName>
        <fullName evidence="2">Uncharacterized protein</fullName>
    </submittedName>
</protein>
<accession>A0A2P2N9Z0</accession>
<organism evidence="2">
    <name type="scientific">Rhizophora mucronata</name>
    <name type="common">Asiatic mangrove</name>
    <dbReference type="NCBI Taxonomy" id="61149"/>
    <lineage>
        <taxon>Eukaryota</taxon>
        <taxon>Viridiplantae</taxon>
        <taxon>Streptophyta</taxon>
        <taxon>Embryophyta</taxon>
        <taxon>Tracheophyta</taxon>
        <taxon>Spermatophyta</taxon>
        <taxon>Magnoliopsida</taxon>
        <taxon>eudicotyledons</taxon>
        <taxon>Gunneridae</taxon>
        <taxon>Pentapetalae</taxon>
        <taxon>rosids</taxon>
        <taxon>fabids</taxon>
        <taxon>Malpighiales</taxon>
        <taxon>Rhizophoraceae</taxon>
        <taxon>Rhizophora</taxon>
    </lineage>
</organism>
<feature type="chain" id="PRO_5015149184" evidence="1">
    <location>
        <begin position="19"/>
        <end position="30"/>
    </location>
</feature>
<proteinExistence type="predicted"/>
<keyword evidence="1" id="KW-0732">Signal</keyword>
<name>A0A2P2N9Z0_RHIMU</name>
<feature type="signal peptide" evidence="1">
    <location>
        <begin position="1"/>
        <end position="18"/>
    </location>
</feature>
<sequence>MVLHVINIILYLWYSSTATSPVASPAYPDK</sequence>
<dbReference type="AlphaFoldDB" id="A0A2P2N9Z0"/>
<evidence type="ECO:0000256" key="1">
    <source>
        <dbReference type="SAM" id="SignalP"/>
    </source>
</evidence>
<dbReference type="EMBL" id="GGEC01058808">
    <property type="protein sequence ID" value="MBX39292.1"/>
    <property type="molecule type" value="Transcribed_RNA"/>
</dbReference>
<reference evidence="2" key="1">
    <citation type="submission" date="2018-02" db="EMBL/GenBank/DDBJ databases">
        <title>Rhizophora mucronata_Transcriptome.</title>
        <authorList>
            <person name="Meera S.P."/>
            <person name="Sreeshan A."/>
            <person name="Augustine A."/>
        </authorList>
    </citation>
    <scope>NUCLEOTIDE SEQUENCE</scope>
    <source>
        <tissue evidence="2">Leaf</tissue>
    </source>
</reference>